<dbReference type="EMBL" id="HAEG01005688">
    <property type="protein sequence ID" value="SBR74788.1"/>
    <property type="molecule type" value="Transcribed_RNA"/>
</dbReference>
<gene>
    <name evidence="2" type="primary">CR762475.1</name>
</gene>
<feature type="compositionally biased region" description="Polar residues" evidence="1">
    <location>
        <begin position="70"/>
        <end position="86"/>
    </location>
</feature>
<name>A0A1A8P0I5_9TELE</name>
<protein>
    <submittedName>
        <fullName evidence="2">Uncharacterized protein</fullName>
    </submittedName>
</protein>
<proteinExistence type="predicted"/>
<evidence type="ECO:0000256" key="1">
    <source>
        <dbReference type="SAM" id="MobiDB-lite"/>
    </source>
</evidence>
<reference evidence="2" key="1">
    <citation type="submission" date="2016-05" db="EMBL/GenBank/DDBJ databases">
        <authorList>
            <person name="Lavstsen T."/>
            <person name="Jespersen J.S."/>
        </authorList>
    </citation>
    <scope>NUCLEOTIDE SEQUENCE</scope>
    <source>
        <tissue evidence="2">Brain</tissue>
    </source>
</reference>
<accession>A0A1A8P0I5</accession>
<evidence type="ECO:0000313" key="2">
    <source>
        <dbReference type="EMBL" id="SBR74788.1"/>
    </source>
</evidence>
<organism evidence="2">
    <name type="scientific">Nothobranchius pienaari</name>
    <dbReference type="NCBI Taxonomy" id="704102"/>
    <lineage>
        <taxon>Eukaryota</taxon>
        <taxon>Metazoa</taxon>
        <taxon>Chordata</taxon>
        <taxon>Craniata</taxon>
        <taxon>Vertebrata</taxon>
        <taxon>Euteleostomi</taxon>
        <taxon>Actinopterygii</taxon>
        <taxon>Neopterygii</taxon>
        <taxon>Teleostei</taxon>
        <taxon>Neoteleostei</taxon>
        <taxon>Acanthomorphata</taxon>
        <taxon>Ovalentaria</taxon>
        <taxon>Atherinomorphae</taxon>
        <taxon>Cyprinodontiformes</taxon>
        <taxon>Nothobranchiidae</taxon>
        <taxon>Nothobranchius</taxon>
    </lineage>
</organism>
<feature type="region of interest" description="Disordered" evidence="1">
    <location>
        <begin position="1"/>
        <end position="94"/>
    </location>
</feature>
<dbReference type="AlphaFoldDB" id="A0A1A8P0I5"/>
<reference evidence="2" key="2">
    <citation type="submission" date="2016-06" db="EMBL/GenBank/DDBJ databases">
        <title>The genome of a short-lived fish provides insights into sex chromosome evolution and the genetic control of aging.</title>
        <authorList>
            <person name="Reichwald K."/>
            <person name="Felder M."/>
            <person name="Petzold A."/>
            <person name="Koch P."/>
            <person name="Groth M."/>
            <person name="Platzer M."/>
        </authorList>
    </citation>
    <scope>NUCLEOTIDE SEQUENCE</scope>
    <source>
        <tissue evidence="2">Brain</tissue>
    </source>
</reference>
<sequence length="137" mass="15720">MDKYLIPPRRPRLSTEMDDAATSTIEKDHTTDCNSSEDPRVEDEWDEHRGEQVPALCEETRPDPLLSVPGSGTNNDSTLSDISQTPHEGPRRPILVKYQAKKCGIQMRSFNRRWYEQCSWQNVQEPLMSRTSSMLSP</sequence>